<name>A0A0B1T9N3_OESDE</name>
<dbReference type="AlphaFoldDB" id="A0A0B1T9N3"/>
<evidence type="ECO:0000313" key="2">
    <source>
        <dbReference type="Proteomes" id="UP000053660"/>
    </source>
</evidence>
<dbReference type="OrthoDB" id="5848229at2759"/>
<keyword evidence="2" id="KW-1185">Reference proteome</keyword>
<proteinExistence type="predicted"/>
<organism evidence="1 2">
    <name type="scientific">Oesophagostomum dentatum</name>
    <name type="common">Nodular worm</name>
    <dbReference type="NCBI Taxonomy" id="61180"/>
    <lineage>
        <taxon>Eukaryota</taxon>
        <taxon>Metazoa</taxon>
        <taxon>Ecdysozoa</taxon>
        <taxon>Nematoda</taxon>
        <taxon>Chromadorea</taxon>
        <taxon>Rhabditida</taxon>
        <taxon>Rhabditina</taxon>
        <taxon>Rhabditomorpha</taxon>
        <taxon>Strongyloidea</taxon>
        <taxon>Strongylidae</taxon>
        <taxon>Oesophagostomum</taxon>
    </lineage>
</organism>
<dbReference type="SUPFAM" id="SSF52540">
    <property type="entry name" value="P-loop containing nucleoside triphosphate hydrolases"/>
    <property type="match status" value="1"/>
</dbReference>
<accession>A0A0B1T9N3</accession>
<sequence>MVTSICSDQVRIPNAIVTVGLPARGKTYVSKKLPSGQFTEDMIPTVGSNMRKITKGTIKSYIPHDSELWKCENGKVVMRILRNTK</sequence>
<dbReference type="EMBL" id="KN550534">
    <property type="protein sequence ID" value="KHJ93954.1"/>
    <property type="molecule type" value="Genomic_DNA"/>
</dbReference>
<dbReference type="Gene3D" id="3.40.50.300">
    <property type="entry name" value="P-loop containing nucleotide triphosphate hydrolases"/>
    <property type="match status" value="1"/>
</dbReference>
<protein>
    <submittedName>
        <fullName evidence="1">Uncharacterized protein</fullName>
    </submittedName>
</protein>
<evidence type="ECO:0000313" key="1">
    <source>
        <dbReference type="EMBL" id="KHJ93954.1"/>
    </source>
</evidence>
<dbReference type="Proteomes" id="UP000053660">
    <property type="component" value="Unassembled WGS sequence"/>
</dbReference>
<gene>
    <name evidence="1" type="ORF">OESDEN_06124</name>
</gene>
<dbReference type="InterPro" id="IPR027417">
    <property type="entry name" value="P-loop_NTPase"/>
</dbReference>
<reference evidence="1 2" key="1">
    <citation type="submission" date="2014-03" db="EMBL/GenBank/DDBJ databases">
        <title>Draft genome of the hookworm Oesophagostomum dentatum.</title>
        <authorList>
            <person name="Mitreva M."/>
        </authorList>
    </citation>
    <scope>NUCLEOTIDE SEQUENCE [LARGE SCALE GENOMIC DNA]</scope>
    <source>
        <strain evidence="1 2">OD-Hann</strain>
    </source>
</reference>